<proteinExistence type="predicted"/>
<reference evidence="3 4" key="1">
    <citation type="submission" date="2021-06" db="EMBL/GenBank/DDBJ databases">
        <authorList>
            <person name="Palmer J.M."/>
        </authorList>
    </citation>
    <scope>NUCLEOTIDE SEQUENCE [LARGE SCALE GENOMIC DNA]</scope>
    <source>
        <strain evidence="3 4">GA_2019</strain>
        <tissue evidence="3">Muscle</tissue>
    </source>
</reference>
<dbReference type="InterPro" id="IPR040167">
    <property type="entry name" value="TF_CP2-like"/>
</dbReference>
<dbReference type="PANTHER" id="PTHR11037:SF18">
    <property type="entry name" value="TRANSCRIPTION FACTOR CP2-LIKE PROTEIN 1"/>
    <property type="match status" value="1"/>
</dbReference>
<dbReference type="PANTHER" id="PTHR11037">
    <property type="entry name" value="TRANSCRIPTION FACTOR CP2"/>
    <property type="match status" value="1"/>
</dbReference>
<feature type="non-terminal residue" evidence="3">
    <location>
        <position position="1"/>
    </location>
</feature>
<protein>
    <recommendedName>
        <fullName evidence="2">GRHL1/CP2 C-terminal domain-containing protein</fullName>
    </recommendedName>
</protein>
<organism evidence="3 4">
    <name type="scientific">Goodea atripinnis</name>
    <dbReference type="NCBI Taxonomy" id="208336"/>
    <lineage>
        <taxon>Eukaryota</taxon>
        <taxon>Metazoa</taxon>
        <taxon>Chordata</taxon>
        <taxon>Craniata</taxon>
        <taxon>Vertebrata</taxon>
        <taxon>Euteleostomi</taxon>
        <taxon>Actinopterygii</taxon>
        <taxon>Neopterygii</taxon>
        <taxon>Teleostei</taxon>
        <taxon>Neoteleostei</taxon>
        <taxon>Acanthomorphata</taxon>
        <taxon>Ovalentaria</taxon>
        <taxon>Atherinomorphae</taxon>
        <taxon>Cyprinodontiformes</taxon>
        <taxon>Goodeidae</taxon>
        <taxon>Goodea</taxon>
    </lineage>
</organism>
<evidence type="ECO:0000313" key="3">
    <source>
        <dbReference type="EMBL" id="MEQ2181297.1"/>
    </source>
</evidence>
<sequence length="111" mass="12202">YHALYLEERTLLDLSEKIAGFYNITPQQITQIYRQKTTGIHILVSDEMVQNLGEEASFIISTIRVGCGGAGALQQSTGERRVPPGQVAGPLQGNTETHNQAHTQSHPRETS</sequence>
<keyword evidence="4" id="KW-1185">Reference proteome</keyword>
<feature type="domain" description="GRHL1/CP2 C-terminal" evidence="2">
    <location>
        <begin position="1"/>
        <end position="63"/>
    </location>
</feature>
<dbReference type="InterPro" id="IPR057520">
    <property type="entry name" value="GRHL1/CP2_C"/>
</dbReference>
<dbReference type="Pfam" id="PF25416">
    <property type="entry name" value="GRHL1_C"/>
    <property type="match status" value="1"/>
</dbReference>
<feature type="region of interest" description="Disordered" evidence="1">
    <location>
        <begin position="73"/>
        <end position="111"/>
    </location>
</feature>
<name>A0ABV0PD17_9TELE</name>
<feature type="compositionally biased region" description="Polar residues" evidence="1">
    <location>
        <begin position="92"/>
        <end position="104"/>
    </location>
</feature>
<comment type="caution">
    <text evidence="3">The sequence shown here is derived from an EMBL/GenBank/DDBJ whole genome shotgun (WGS) entry which is preliminary data.</text>
</comment>
<dbReference type="EMBL" id="JAHRIO010070543">
    <property type="protein sequence ID" value="MEQ2181297.1"/>
    <property type="molecule type" value="Genomic_DNA"/>
</dbReference>
<dbReference type="Proteomes" id="UP001476798">
    <property type="component" value="Unassembled WGS sequence"/>
</dbReference>
<evidence type="ECO:0000313" key="4">
    <source>
        <dbReference type="Proteomes" id="UP001476798"/>
    </source>
</evidence>
<gene>
    <name evidence="3" type="ORF">GOODEAATRI_010011</name>
</gene>
<evidence type="ECO:0000256" key="1">
    <source>
        <dbReference type="SAM" id="MobiDB-lite"/>
    </source>
</evidence>
<accession>A0ABV0PD17</accession>
<evidence type="ECO:0000259" key="2">
    <source>
        <dbReference type="Pfam" id="PF25416"/>
    </source>
</evidence>